<protein>
    <recommendedName>
        <fullName evidence="4">Secreted protein</fullName>
    </recommendedName>
</protein>
<evidence type="ECO:0000313" key="3">
    <source>
        <dbReference type="Proteomes" id="UP001321473"/>
    </source>
</evidence>
<gene>
    <name evidence="2" type="ORF">V5799_005891</name>
</gene>
<dbReference type="AlphaFoldDB" id="A0AAQ4DXY5"/>
<feature type="chain" id="PRO_5042963684" description="Secreted protein" evidence="1">
    <location>
        <begin position="23"/>
        <end position="152"/>
    </location>
</feature>
<organism evidence="2 3">
    <name type="scientific">Amblyomma americanum</name>
    <name type="common">Lone star tick</name>
    <dbReference type="NCBI Taxonomy" id="6943"/>
    <lineage>
        <taxon>Eukaryota</taxon>
        <taxon>Metazoa</taxon>
        <taxon>Ecdysozoa</taxon>
        <taxon>Arthropoda</taxon>
        <taxon>Chelicerata</taxon>
        <taxon>Arachnida</taxon>
        <taxon>Acari</taxon>
        <taxon>Parasitiformes</taxon>
        <taxon>Ixodida</taxon>
        <taxon>Ixodoidea</taxon>
        <taxon>Ixodidae</taxon>
        <taxon>Amblyomminae</taxon>
        <taxon>Amblyomma</taxon>
    </lineage>
</organism>
<feature type="signal peptide" evidence="1">
    <location>
        <begin position="1"/>
        <end position="22"/>
    </location>
</feature>
<accession>A0AAQ4DXY5</accession>
<evidence type="ECO:0000313" key="2">
    <source>
        <dbReference type="EMBL" id="KAK8767325.1"/>
    </source>
</evidence>
<keyword evidence="1" id="KW-0732">Signal</keyword>
<keyword evidence="3" id="KW-1185">Reference proteome</keyword>
<reference evidence="2 3" key="1">
    <citation type="journal article" date="2023" name="Arcadia Sci">
        <title>De novo assembly of a long-read Amblyomma americanum tick genome.</title>
        <authorList>
            <person name="Chou S."/>
            <person name="Poskanzer K.E."/>
            <person name="Rollins M."/>
            <person name="Thuy-Boun P.S."/>
        </authorList>
    </citation>
    <scope>NUCLEOTIDE SEQUENCE [LARGE SCALE GENOMIC DNA]</scope>
    <source>
        <strain evidence="2">F_SG_1</strain>
        <tissue evidence="2">Salivary glands</tissue>
    </source>
</reference>
<proteinExistence type="predicted"/>
<dbReference type="Proteomes" id="UP001321473">
    <property type="component" value="Unassembled WGS sequence"/>
</dbReference>
<evidence type="ECO:0000256" key="1">
    <source>
        <dbReference type="SAM" id="SignalP"/>
    </source>
</evidence>
<comment type="caution">
    <text evidence="2">The sequence shown here is derived from an EMBL/GenBank/DDBJ whole genome shotgun (WGS) entry which is preliminary data.</text>
</comment>
<evidence type="ECO:0008006" key="4">
    <source>
        <dbReference type="Google" id="ProtNLM"/>
    </source>
</evidence>
<name>A0AAQ4DXY5_AMBAM</name>
<sequence>MLPVVGCVLVALTLLLFIKCSTRVAWHECLRQVEIAAATTAANTTVARTPAANTTETSFNESSSPMKNFTKWTTTLQCRRPGLRIFYFVDTVPKNVKKRAWLRRTIGDPQIENFLNSSIVFFVGVAPDPNERRLVEEEAAQEGDVQKSKVPG</sequence>
<dbReference type="EMBL" id="JARKHS020025568">
    <property type="protein sequence ID" value="KAK8767325.1"/>
    <property type="molecule type" value="Genomic_DNA"/>
</dbReference>